<accession>Q3MJT6</accession>
<protein>
    <submittedName>
        <fullName evidence="2">SJCHGC04624 protein</fullName>
    </submittedName>
</protein>
<proteinExistence type="evidence at transcript level"/>
<keyword evidence="1" id="KW-0472">Membrane</keyword>
<reference evidence="2" key="2">
    <citation type="journal article" date="2006" name="PLoS Pathog.">
        <title>New perspectives on host-parasite interplay by comparative transcriptomic and proteomic analyses of Schistosoma japonicum.</title>
        <authorList>
            <person name="Liu F."/>
            <person name="Lu J."/>
            <person name="Hu W."/>
            <person name="Wang S.Y."/>
            <person name="Cui S.J."/>
            <person name="Chi M."/>
            <person name="Yan Q."/>
            <person name="Wang X.R."/>
            <person name="Song H.D."/>
            <person name="Xu X.N."/>
            <person name="Wang J.J."/>
            <person name="Zhang X.L."/>
            <person name="Zhang X."/>
            <person name="Wang Z.Q."/>
            <person name="Xue C.L."/>
            <person name="Brindley P.J."/>
            <person name="McManus D.P."/>
            <person name="Yang P.Y."/>
            <person name="Feng Z."/>
            <person name="Chen Z."/>
            <person name="Han Z.G."/>
        </authorList>
    </citation>
    <scope>NUCLEOTIDE SEQUENCE</scope>
</reference>
<evidence type="ECO:0000313" key="2">
    <source>
        <dbReference type="EMBL" id="ABA40822.1"/>
    </source>
</evidence>
<dbReference type="AlphaFoldDB" id="Q3MJT6"/>
<evidence type="ECO:0000256" key="1">
    <source>
        <dbReference type="SAM" id="Phobius"/>
    </source>
</evidence>
<feature type="transmembrane region" description="Helical" evidence="1">
    <location>
        <begin position="12"/>
        <end position="30"/>
    </location>
</feature>
<feature type="transmembrane region" description="Helical" evidence="1">
    <location>
        <begin position="37"/>
        <end position="56"/>
    </location>
</feature>
<keyword evidence="1" id="KW-1133">Transmembrane helix</keyword>
<dbReference type="EMBL" id="AY915315">
    <property type="protein sequence ID" value="ABA40822.1"/>
    <property type="molecule type" value="mRNA"/>
</dbReference>
<keyword evidence="1" id="KW-0812">Transmembrane</keyword>
<reference evidence="2" key="1">
    <citation type="submission" date="2005-01" db="EMBL/GenBank/DDBJ databases">
        <authorList>
            <person name="Han Z."/>
        </authorList>
    </citation>
    <scope>NUCLEOTIDE SEQUENCE</scope>
</reference>
<feature type="non-terminal residue" evidence="2">
    <location>
        <position position="62"/>
    </location>
</feature>
<organism evidence="2">
    <name type="scientific">Schistosoma japonicum</name>
    <name type="common">Blood fluke</name>
    <dbReference type="NCBI Taxonomy" id="6182"/>
    <lineage>
        <taxon>Eukaryota</taxon>
        <taxon>Metazoa</taxon>
        <taxon>Spiralia</taxon>
        <taxon>Lophotrochozoa</taxon>
        <taxon>Platyhelminthes</taxon>
        <taxon>Trematoda</taxon>
        <taxon>Digenea</taxon>
        <taxon>Strigeidida</taxon>
        <taxon>Schistosomatoidea</taxon>
        <taxon>Schistosomatidae</taxon>
        <taxon>Schistosoma</taxon>
    </lineage>
</organism>
<sequence>MGNYFMVYNSWSNFNSLLSSIYLYFSYYYWRTKGIRYITLCIITNGYMFIMWGTYYNTRKIC</sequence>
<name>Q3MJT6_SCHJA</name>